<protein>
    <recommendedName>
        <fullName evidence="5">Core-binding (CB) domain-containing protein</fullName>
    </recommendedName>
</protein>
<evidence type="ECO:0000256" key="1">
    <source>
        <dbReference type="ARBA" id="ARBA00023125"/>
    </source>
</evidence>
<dbReference type="InterPro" id="IPR011010">
    <property type="entry name" value="DNA_brk_join_enz"/>
</dbReference>
<dbReference type="Gene3D" id="1.10.150.130">
    <property type="match status" value="1"/>
</dbReference>
<dbReference type="SUPFAM" id="SSF56349">
    <property type="entry name" value="DNA breaking-rejoining enzymes"/>
    <property type="match status" value="1"/>
</dbReference>
<gene>
    <name evidence="3" type="ORF">ACHHYP_16339</name>
</gene>
<evidence type="ECO:0000313" key="3">
    <source>
        <dbReference type="EMBL" id="OQR82239.1"/>
    </source>
</evidence>
<keyword evidence="1" id="KW-0238">DNA-binding</keyword>
<accession>A0A1V9Y982</accession>
<sequence>MEDILESCLADSTKTRYKSGLRQVVNWIEATMHLRPPPLRSLLNDDGTIDLVAFRYDHFAQFIVWTMCNTEVKVTTMACYRSAMRYYYKKQGVPLPGQYDSNIEEVFQGIRRLTASAAQINSLKDSGKRPLGFSVYEAMVTESLKAMDGGYQHAFLVFSWNLMARSKSTVSIQIEHISYEEDALGVTYYQTKTDQAGLKRRDPRHIYANPASPGICPFLALAIYLACHPGLGPGPLFPGARQRDRFGKGLASLADTCLGATARDVGTYSIRRGAATFVCFGSTRSPSVVSVCLRCGWSLVHFVGRVVAGLPLNQSAFSVLTPHFPNEHVAAAEVAVSLVFPSLNSVTSMSGVMRHCLASLVYHADYLVATLPPTHALLSTALFRSSTLLAVLISNIQTTSSALQPTGVPPYVEIYRQLDEARVALQGLPAAVVADVVAAVRDLLDERGKHTDDNLPYRAMQPTDLSSKKKRRTLSEWKLVMGKLHDHHVATTGGSELANRPSEQAVADAYSIAVGALDFLTEGTPQQRNHRVVQLKMVTVARLLREYIGAKTKRPYQKRKRVDSTHE</sequence>
<dbReference type="Gene3D" id="1.10.443.10">
    <property type="entry name" value="Intergrase catalytic core"/>
    <property type="match status" value="1"/>
</dbReference>
<dbReference type="OrthoDB" id="78603at2759"/>
<dbReference type="GO" id="GO:0006310">
    <property type="term" value="P:DNA recombination"/>
    <property type="evidence" value="ECO:0007669"/>
    <property type="project" value="UniProtKB-KW"/>
</dbReference>
<proteinExistence type="predicted"/>
<evidence type="ECO:0000313" key="4">
    <source>
        <dbReference type="Proteomes" id="UP000243579"/>
    </source>
</evidence>
<dbReference type="EMBL" id="JNBR01002546">
    <property type="protein sequence ID" value="OQR82239.1"/>
    <property type="molecule type" value="Genomic_DNA"/>
</dbReference>
<keyword evidence="4" id="KW-1185">Reference proteome</keyword>
<evidence type="ECO:0000256" key="2">
    <source>
        <dbReference type="ARBA" id="ARBA00023172"/>
    </source>
</evidence>
<dbReference type="GO" id="GO:0015074">
    <property type="term" value="P:DNA integration"/>
    <property type="evidence" value="ECO:0007669"/>
    <property type="project" value="InterPro"/>
</dbReference>
<comment type="caution">
    <text evidence="3">The sequence shown here is derived from an EMBL/GenBank/DDBJ whole genome shotgun (WGS) entry which is preliminary data.</text>
</comment>
<organism evidence="3 4">
    <name type="scientific">Achlya hypogyna</name>
    <name type="common">Oomycete</name>
    <name type="synonym">Protoachlya hypogyna</name>
    <dbReference type="NCBI Taxonomy" id="1202772"/>
    <lineage>
        <taxon>Eukaryota</taxon>
        <taxon>Sar</taxon>
        <taxon>Stramenopiles</taxon>
        <taxon>Oomycota</taxon>
        <taxon>Saprolegniomycetes</taxon>
        <taxon>Saprolegniales</taxon>
        <taxon>Achlyaceae</taxon>
        <taxon>Achlya</taxon>
    </lineage>
</organism>
<reference evidence="3 4" key="1">
    <citation type="journal article" date="2014" name="Genome Biol. Evol.">
        <title>The secreted proteins of Achlya hypogyna and Thraustotheca clavata identify the ancestral oomycete secretome and reveal gene acquisitions by horizontal gene transfer.</title>
        <authorList>
            <person name="Misner I."/>
            <person name="Blouin N."/>
            <person name="Leonard G."/>
            <person name="Richards T.A."/>
            <person name="Lane C.E."/>
        </authorList>
    </citation>
    <scope>NUCLEOTIDE SEQUENCE [LARGE SCALE GENOMIC DNA]</scope>
    <source>
        <strain evidence="3 4">ATCC 48635</strain>
    </source>
</reference>
<dbReference type="InterPro" id="IPR010998">
    <property type="entry name" value="Integrase_recombinase_N"/>
</dbReference>
<dbReference type="Proteomes" id="UP000243579">
    <property type="component" value="Unassembled WGS sequence"/>
</dbReference>
<dbReference type="GO" id="GO:0003677">
    <property type="term" value="F:DNA binding"/>
    <property type="evidence" value="ECO:0007669"/>
    <property type="project" value="UniProtKB-KW"/>
</dbReference>
<evidence type="ECO:0008006" key="5">
    <source>
        <dbReference type="Google" id="ProtNLM"/>
    </source>
</evidence>
<keyword evidence="2" id="KW-0233">DNA recombination</keyword>
<name>A0A1V9Y982_ACHHY</name>
<dbReference type="InterPro" id="IPR013762">
    <property type="entry name" value="Integrase-like_cat_sf"/>
</dbReference>
<dbReference type="AlphaFoldDB" id="A0A1V9Y982"/>